<protein>
    <recommendedName>
        <fullName evidence="1">DinB-like domain-containing protein</fullName>
    </recommendedName>
</protein>
<sequence>MEAPKLTDLIANHLFEVHFGNNWTEVNIADTLADVTWQEAVTQLSFTPNTIAEIVHHITYWNRAIARRGKRIAPHLNDRNGFDAPVISCEKEWKLLKDDNLHSAEELAAVIREFDEKKLPEPILPGCSSAYKNFQGQVEHAHYHLGQIVLLKKKIKAGV</sequence>
<evidence type="ECO:0000313" key="3">
    <source>
        <dbReference type="Proteomes" id="UP000077667"/>
    </source>
</evidence>
<evidence type="ECO:0000259" key="1">
    <source>
        <dbReference type="Pfam" id="PF12867"/>
    </source>
</evidence>
<dbReference type="InterPro" id="IPR024775">
    <property type="entry name" value="DinB-like"/>
</dbReference>
<dbReference type="SUPFAM" id="SSF109854">
    <property type="entry name" value="DinB/YfiT-like putative metalloenzymes"/>
    <property type="match status" value="1"/>
</dbReference>
<proteinExistence type="predicted"/>
<organism evidence="2 3">
    <name type="scientific">Niabella ginsenosidivorans</name>
    <dbReference type="NCBI Taxonomy" id="1176587"/>
    <lineage>
        <taxon>Bacteria</taxon>
        <taxon>Pseudomonadati</taxon>
        <taxon>Bacteroidota</taxon>
        <taxon>Chitinophagia</taxon>
        <taxon>Chitinophagales</taxon>
        <taxon>Chitinophagaceae</taxon>
        <taxon>Niabella</taxon>
    </lineage>
</organism>
<reference evidence="2 3" key="1">
    <citation type="submission" date="2016-05" db="EMBL/GenBank/DDBJ databases">
        <title>Niabella ginsenosidivorans BS26 whole genome sequencing.</title>
        <authorList>
            <person name="Im W.T."/>
            <person name="Siddiqi M.Z."/>
        </authorList>
    </citation>
    <scope>NUCLEOTIDE SEQUENCE [LARGE SCALE GENOMIC DNA]</scope>
    <source>
        <strain evidence="2 3">BS26</strain>
    </source>
</reference>
<dbReference type="AlphaFoldDB" id="A0A1A9I7K4"/>
<dbReference type="Pfam" id="PF12867">
    <property type="entry name" value="DinB_2"/>
    <property type="match status" value="1"/>
</dbReference>
<evidence type="ECO:0000313" key="2">
    <source>
        <dbReference type="EMBL" id="ANH82681.1"/>
    </source>
</evidence>
<gene>
    <name evidence="2" type="ORF">A8C56_18385</name>
</gene>
<keyword evidence="3" id="KW-1185">Reference proteome</keyword>
<dbReference type="STRING" id="1176587.A8C56_18385"/>
<dbReference type="RefSeq" id="WP_067759310.1">
    <property type="nucleotide sequence ID" value="NZ_CP015772.1"/>
</dbReference>
<feature type="domain" description="DinB-like" evidence="1">
    <location>
        <begin position="32"/>
        <end position="147"/>
    </location>
</feature>
<accession>A0A1A9I7K4</accession>
<dbReference type="Proteomes" id="UP000077667">
    <property type="component" value="Chromosome"/>
</dbReference>
<dbReference type="OrthoDB" id="9814103at2"/>
<dbReference type="KEGG" id="nia:A8C56_18385"/>
<dbReference type="EMBL" id="CP015772">
    <property type="protein sequence ID" value="ANH82681.1"/>
    <property type="molecule type" value="Genomic_DNA"/>
</dbReference>
<name>A0A1A9I7K4_9BACT</name>
<dbReference type="InterPro" id="IPR034660">
    <property type="entry name" value="DinB/YfiT-like"/>
</dbReference>
<dbReference type="Gene3D" id="1.20.120.450">
    <property type="entry name" value="dinb family like domain"/>
    <property type="match status" value="1"/>
</dbReference>